<sequence>MVSLRPLAALPVVGVVADGRTYRHLLYLLIAVPLAVVYSGFVSFALVFGLLFSVVLVGIGILAAAVIGSRLVAGLERWQANRLLGTDLVAPDDLPAAADDGSAGAVATVRAYLAAPSTWRGLGFLSLKLWLVVLAFAPLYVFVSAFPLLAAPVRYPYAPEFGELNGEPLVWSVDTAPEAALAAGLGLVGVLVALHLTNLIAGGARLMAVALLGDEAGDDEGGSADSDGSDGITVDREPGDRKLGDREPGDRKLGDHDTPDPDAEADESVPDADGFEFGDDPDDPAESEFDSDDGDDRADRD</sequence>
<dbReference type="EMBL" id="FNBO01000001">
    <property type="protein sequence ID" value="SDE90136.1"/>
    <property type="molecule type" value="Genomic_DNA"/>
</dbReference>
<dbReference type="OrthoDB" id="253413at2157"/>
<name>A0A1G7GPV4_9EURY</name>
<dbReference type="Proteomes" id="UP000324020">
    <property type="component" value="Unassembled WGS sequence"/>
</dbReference>
<evidence type="ECO:0000256" key="1">
    <source>
        <dbReference type="SAM" id="MobiDB-lite"/>
    </source>
</evidence>
<keyword evidence="5" id="KW-1185">Reference proteome</keyword>
<dbReference type="Pfam" id="PF13796">
    <property type="entry name" value="Sensor"/>
    <property type="match status" value="1"/>
</dbReference>
<evidence type="ECO:0000256" key="2">
    <source>
        <dbReference type="SAM" id="Phobius"/>
    </source>
</evidence>
<feature type="transmembrane region" description="Helical" evidence="2">
    <location>
        <begin position="179"/>
        <end position="201"/>
    </location>
</feature>
<keyword evidence="2" id="KW-0812">Transmembrane</keyword>
<reference evidence="4 5" key="1">
    <citation type="submission" date="2016-10" db="EMBL/GenBank/DDBJ databases">
        <authorList>
            <person name="Varghese N."/>
            <person name="Submissions S."/>
        </authorList>
    </citation>
    <scope>NUCLEOTIDE SEQUENCE [LARGE SCALE GENOMIC DNA]</scope>
    <source>
        <strain evidence="4 5">CGMCC 1.3527</strain>
    </source>
</reference>
<evidence type="ECO:0000313" key="5">
    <source>
        <dbReference type="Proteomes" id="UP000324020"/>
    </source>
</evidence>
<protein>
    <submittedName>
        <fullName evidence="4">Sensor</fullName>
    </submittedName>
</protein>
<feature type="compositionally biased region" description="Acidic residues" evidence="1">
    <location>
        <begin position="260"/>
        <end position="301"/>
    </location>
</feature>
<evidence type="ECO:0000313" key="4">
    <source>
        <dbReference type="EMBL" id="SDE90136.1"/>
    </source>
</evidence>
<feature type="transmembrane region" description="Helical" evidence="2">
    <location>
        <begin position="25"/>
        <end position="44"/>
    </location>
</feature>
<feature type="transmembrane region" description="Helical" evidence="2">
    <location>
        <begin position="50"/>
        <end position="73"/>
    </location>
</feature>
<dbReference type="RefSeq" id="WP_149797043.1">
    <property type="nucleotide sequence ID" value="NZ_FNBO01000001.1"/>
</dbReference>
<feature type="compositionally biased region" description="Basic and acidic residues" evidence="1">
    <location>
        <begin position="233"/>
        <end position="259"/>
    </location>
</feature>
<keyword evidence="2" id="KW-0472">Membrane</keyword>
<proteinExistence type="predicted"/>
<dbReference type="AlphaFoldDB" id="A0A1G7GPV4"/>
<accession>A0A1G7GPV4</accession>
<feature type="region of interest" description="Disordered" evidence="1">
    <location>
        <begin position="218"/>
        <end position="301"/>
    </location>
</feature>
<dbReference type="InterPro" id="IPR025828">
    <property type="entry name" value="Put_sensor_dom"/>
</dbReference>
<keyword evidence="2" id="KW-1133">Transmembrane helix</keyword>
<evidence type="ECO:0000259" key="3">
    <source>
        <dbReference type="Pfam" id="PF13796"/>
    </source>
</evidence>
<gene>
    <name evidence="4" type="ORF">SAMN04488067_10113</name>
</gene>
<feature type="domain" description="Putative sensor" evidence="3">
    <location>
        <begin position="27"/>
        <end position="212"/>
    </location>
</feature>
<feature type="transmembrane region" description="Helical" evidence="2">
    <location>
        <begin position="129"/>
        <end position="150"/>
    </location>
</feature>
<organism evidence="4 5">
    <name type="scientific">Halorubrum xinjiangense</name>
    <dbReference type="NCBI Taxonomy" id="261291"/>
    <lineage>
        <taxon>Archaea</taxon>
        <taxon>Methanobacteriati</taxon>
        <taxon>Methanobacteriota</taxon>
        <taxon>Stenosarchaea group</taxon>
        <taxon>Halobacteria</taxon>
        <taxon>Halobacteriales</taxon>
        <taxon>Haloferacaceae</taxon>
        <taxon>Halorubrum</taxon>
    </lineage>
</organism>